<dbReference type="Proteomes" id="UP000326671">
    <property type="component" value="Unassembled WGS sequence"/>
</dbReference>
<evidence type="ECO:0008006" key="4">
    <source>
        <dbReference type="Google" id="ProtNLM"/>
    </source>
</evidence>
<keyword evidence="3" id="KW-1185">Reference proteome</keyword>
<feature type="transmembrane region" description="Helical" evidence="1">
    <location>
        <begin position="164"/>
        <end position="184"/>
    </location>
</feature>
<dbReference type="RefSeq" id="WP_150441034.1">
    <property type="nucleotide sequence ID" value="NZ_VYKL01000025.1"/>
</dbReference>
<evidence type="ECO:0000313" key="3">
    <source>
        <dbReference type="Proteomes" id="UP000326671"/>
    </source>
</evidence>
<evidence type="ECO:0000313" key="2">
    <source>
        <dbReference type="EMBL" id="KAA9022039.1"/>
    </source>
</evidence>
<dbReference type="EMBL" id="VYKL01000025">
    <property type="protein sequence ID" value="KAA9022039.1"/>
    <property type="molecule type" value="Genomic_DNA"/>
</dbReference>
<name>A0A5J5HNT3_9BACI</name>
<gene>
    <name evidence="2" type="ORF">F4V44_16080</name>
</gene>
<keyword evidence="1" id="KW-1133">Transmembrane helix</keyword>
<comment type="caution">
    <text evidence="2">The sequence shown here is derived from an EMBL/GenBank/DDBJ whole genome shotgun (WGS) entry which is preliminary data.</text>
</comment>
<dbReference type="AlphaFoldDB" id="A0A5J5HNT3"/>
<feature type="transmembrane region" description="Helical" evidence="1">
    <location>
        <begin position="71"/>
        <end position="93"/>
    </location>
</feature>
<sequence length="203" mass="23051">MQKIILGWLCVISGLLWGVKPIYDVLFNGRRVNQGYTPSGPTDYIFFLFPLLCIGGLVVIYSLYKREVRNSVVILSAAVILSALFHFFEIYFYGFNLPFGFIFLFTGTICMMIGSIYLFRQLRTIILTANVLSWTAIALFLDNLLLIVLTFLTEALPEKITNPILAILMVSIGFIWAMFGLAVLKLRETREPSETDEKVLKNV</sequence>
<keyword evidence="1" id="KW-0812">Transmembrane</keyword>
<accession>A0A5J5HNT3</accession>
<proteinExistence type="predicted"/>
<keyword evidence="1" id="KW-0472">Membrane</keyword>
<feature type="transmembrane region" description="Helical" evidence="1">
    <location>
        <begin position="131"/>
        <end position="152"/>
    </location>
</feature>
<protein>
    <recommendedName>
        <fullName evidence="4">DUF998 domain-containing protein</fullName>
    </recommendedName>
</protein>
<organism evidence="2 3">
    <name type="scientific">Niallia endozanthoxylica</name>
    <dbReference type="NCBI Taxonomy" id="2036016"/>
    <lineage>
        <taxon>Bacteria</taxon>
        <taxon>Bacillati</taxon>
        <taxon>Bacillota</taxon>
        <taxon>Bacilli</taxon>
        <taxon>Bacillales</taxon>
        <taxon>Bacillaceae</taxon>
        <taxon>Niallia</taxon>
    </lineage>
</organism>
<dbReference type="OrthoDB" id="2991648at2"/>
<feature type="transmembrane region" description="Helical" evidence="1">
    <location>
        <begin position="99"/>
        <end position="119"/>
    </location>
</feature>
<reference evidence="2 3" key="1">
    <citation type="submission" date="2019-09" db="EMBL/GenBank/DDBJ databases">
        <title>Whole genome sequences of isolates from the Mars Exploration Rovers.</title>
        <authorList>
            <person name="Seuylemezian A."/>
            <person name="Vaishampayan P."/>
        </authorList>
    </citation>
    <scope>NUCLEOTIDE SEQUENCE [LARGE SCALE GENOMIC DNA]</scope>
    <source>
        <strain evidence="2 3">MER_TA_151</strain>
    </source>
</reference>
<evidence type="ECO:0000256" key="1">
    <source>
        <dbReference type="SAM" id="Phobius"/>
    </source>
</evidence>
<feature type="transmembrane region" description="Helical" evidence="1">
    <location>
        <begin position="45"/>
        <end position="64"/>
    </location>
</feature>